<dbReference type="InterPro" id="IPR058240">
    <property type="entry name" value="rSAM_sf"/>
</dbReference>
<evidence type="ECO:0000256" key="6">
    <source>
        <dbReference type="ARBA" id="ARBA00023002"/>
    </source>
</evidence>
<dbReference type="PROSITE" id="PS01087">
    <property type="entry name" value="RADICAL_ACTIVATING"/>
    <property type="match status" value="1"/>
</dbReference>
<dbReference type="SFLD" id="SFLDG01118">
    <property type="entry name" value="activating_enzymes__group_2"/>
    <property type="match status" value="1"/>
</dbReference>
<evidence type="ECO:0000256" key="4">
    <source>
        <dbReference type="ARBA" id="ARBA00022691"/>
    </source>
</evidence>
<evidence type="ECO:0000259" key="10">
    <source>
        <dbReference type="PROSITE" id="PS51379"/>
    </source>
</evidence>
<evidence type="ECO:0000256" key="7">
    <source>
        <dbReference type="ARBA" id="ARBA00023004"/>
    </source>
</evidence>
<keyword evidence="4" id="KW-0949">S-adenosyl-L-methionine</keyword>
<feature type="domain" description="Radical SAM core" evidence="11">
    <location>
        <begin position="15"/>
        <end position="295"/>
    </location>
</feature>
<sequence length="301" mass="33499">MVSLPVFNIQKYCIHDGDGIRTTVFFKGCPLRCAWCHNPESQKPEPQLLWDAEKCTQCGACAAACPRGAAGDSVRVDRERCVSCGVCVRVCPAGARQLSGKGMSPEQIVDEAKKDLMFYEQSGGGVTLSGGEVMTAEPFDEVIRLCRLLHEEGISIFVDTCGMAPYERFDAIRAYIDCFLYDIKAMDPEKHKKWIGADNRLILENLRCLSRDGARLRLRIPLVEGINAEPEDVLPVVELLKEGVRAEKIHLLPYHTFGQEKYRKLGRSGQGELFRVPSQEKLESLEGLFRQAGYSQVVIGG</sequence>
<dbReference type="InterPro" id="IPR007197">
    <property type="entry name" value="rSAM"/>
</dbReference>
<evidence type="ECO:0000256" key="9">
    <source>
        <dbReference type="ARBA" id="ARBA00047365"/>
    </source>
</evidence>
<evidence type="ECO:0000256" key="1">
    <source>
        <dbReference type="ARBA" id="ARBA00001966"/>
    </source>
</evidence>
<evidence type="ECO:0000256" key="3">
    <source>
        <dbReference type="ARBA" id="ARBA00022485"/>
    </source>
</evidence>
<dbReference type="SFLD" id="SFLDG01066">
    <property type="entry name" value="organic_radical-activating_enz"/>
    <property type="match status" value="1"/>
</dbReference>
<dbReference type="PROSITE" id="PS51918">
    <property type="entry name" value="RADICAL_SAM"/>
    <property type="match status" value="1"/>
</dbReference>
<dbReference type="AlphaFoldDB" id="A0A9D1FQ01"/>
<protein>
    <submittedName>
        <fullName evidence="12">Glycyl-radical enzyme activating protein</fullName>
    </submittedName>
</protein>
<dbReference type="PANTHER" id="PTHR30352">
    <property type="entry name" value="PYRUVATE FORMATE-LYASE-ACTIVATING ENZYME"/>
    <property type="match status" value="1"/>
</dbReference>
<dbReference type="PROSITE" id="PS00198">
    <property type="entry name" value="4FE4S_FER_1"/>
    <property type="match status" value="2"/>
</dbReference>
<dbReference type="PANTHER" id="PTHR30352:SF4">
    <property type="entry name" value="PYRUVATE FORMATE-LYASE 2-ACTIVATING ENZYME"/>
    <property type="match status" value="1"/>
</dbReference>
<accession>A0A9D1FQ01</accession>
<reference evidence="12" key="2">
    <citation type="journal article" date="2021" name="PeerJ">
        <title>Extensive microbial diversity within the chicken gut microbiome revealed by metagenomics and culture.</title>
        <authorList>
            <person name="Gilroy R."/>
            <person name="Ravi A."/>
            <person name="Getino M."/>
            <person name="Pursley I."/>
            <person name="Horton D.L."/>
            <person name="Alikhan N.F."/>
            <person name="Baker D."/>
            <person name="Gharbi K."/>
            <person name="Hall N."/>
            <person name="Watson M."/>
            <person name="Adriaenssens E.M."/>
            <person name="Foster-Nyarko E."/>
            <person name="Jarju S."/>
            <person name="Secka A."/>
            <person name="Antonio M."/>
            <person name="Oren A."/>
            <person name="Chaudhuri R.R."/>
            <person name="La Ragione R."/>
            <person name="Hildebrand F."/>
            <person name="Pallen M.J."/>
        </authorList>
    </citation>
    <scope>NUCLEOTIDE SEQUENCE</scope>
    <source>
        <strain evidence="12">6086</strain>
    </source>
</reference>
<keyword evidence="6" id="KW-0560">Oxidoreductase</keyword>
<feature type="domain" description="4Fe-4S ferredoxin-type" evidence="10">
    <location>
        <begin position="72"/>
        <end position="101"/>
    </location>
</feature>
<dbReference type="SUPFAM" id="SSF102114">
    <property type="entry name" value="Radical SAM enzymes"/>
    <property type="match status" value="1"/>
</dbReference>
<evidence type="ECO:0000256" key="8">
    <source>
        <dbReference type="ARBA" id="ARBA00023014"/>
    </source>
</evidence>
<dbReference type="Pfam" id="PF04055">
    <property type="entry name" value="Radical_SAM"/>
    <property type="match status" value="1"/>
</dbReference>
<reference evidence="12" key="1">
    <citation type="submission" date="2020-10" db="EMBL/GenBank/DDBJ databases">
        <authorList>
            <person name="Gilroy R."/>
        </authorList>
    </citation>
    <scope>NUCLEOTIDE SEQUENCE</scope>
    <source>
        <strain evidence="12">6086</strain>
    </source>
</reference>
<organism evidence="12 13">
    <name type="scientific">Candidatus Caccousia stercoris</name>
    <dbReference type="NCBI Taxonomy" id="2840723"/>
    <lineage>
        <taxon>Bacteria</taxon>
        <taxon>Bacillati</taxon>
        <taxon>Bacillota</taxon>
        <taxon>Clostridia</taxon>
        <taxon>Eubacteriales</taxon>
        <taxon>Oscillospiraceae</taxon>
        <taxon>Oscillospiraceae incertae sedis</taxon>
        <taxon>Candidatus Caccousia</taxon>
    </lineage>
</organism>
<keyword evidence="3" id="KW-0004">4Fe-4S</keyword>
<dbReference type="InterPro" id="IPR017896">
    <property type="entry name" value="4Fe4S_Fe-S-bd"/>
</dbReference>
<dbReference type="Gene3D" id="3.20.20.70">
    <property type="entry name" value="Aldolase class I"/>
    <property type="match status" value="1"/>
</dbReference>
<proteinExistence type="inferred from homology"/>
<name>A0A9D1FQ01_9FIRM</name>
<dbReference type="SUPFAM" id="SSF54862">
    <property type="entry name" value="4Fe-4S ferredoxins"/>
    <property type="match status" value="1"/>
</dbReference>
<dbReference type="Pfam" id="PF00037">
    <property type="entry name" value="Fer4"/>
    <property type="match status" value="2"/>
</dbReference>
<dbReference type="InterPro" id="IPR012839">
    <property type="entry name" value="Organic_radical_activase"/>
</dbReference>
<dbReference type="InterPro" id="IPR040074">
    <property type="entry name" value="BssD/PflA/YjjW"/>
</dbReference>
<evidence type="ECO:0000256" key="5">
    <source>
        <dbReference type="ARBA" id="ARBA00022723"/>
    </source>
</evidence>
<dbReference type="GO" id="GO:0046872">
    <property type="term" value="F:metal ion binding"/>
    <property type="evidence" value="ECO:0007669"/>
    <property type="project" value="UniProtKB-KW"/>
</dbReference>
<dbReference type="InterPro" id="IPR017900">
    <property type="entry name" value="4Fe4S_Fe_S_CS"/>
</dbReference>
<evidence type="ECO:0000259" key="11">
    <source>
        <dbReference type="PROSITE" id="PS51918"/>
    </source>
</evidence>
<dbReference type="GO" id="GO:0051539">
    <property type="term" value="F:4 iron, 4 sulfur cluster binding"/>
    <property type="evidence" value="ECO:0007669"/>
    <property type="project" value="UniProtKB-KW"/>
</dbReference>
<comment type="caution">
    <text evidence="12">The sequence shown here is derived from an EMBL/GenBank/DDBJ whole genome shotgun (WGS) entry which is preliminary data.</text>
</comment>
<feature type="domain" description="4Fe-4S ferredoxin-type" evidence="10">
    <location>
        <begin position="46"/>
        <end position="69"/>
    </location>
</feature>
<dbReference type="GO" id="GO:0016491">
    <property type="term" value="F:oxidoreductase activity"/>
    <property type="evidence" value="ECO:0007669"/>
    <property type="project" value="UniProtKB-KW"/>
</dbReference>
<dbReference type="InterPro" id="IPR034457">
    <property type="entry name" value="Organic_radical-activating"/>
</dbReference>
<dbReference type="EMBL" id="DVJM01000001">
    <property type="protein sequence ID" value="HIS77734.1"/>
    <property type="molecule type" value="Genomic_DNA"/>
</dbReference>
<dbReference type="PROSITE" id="PS51379">
    <property type="entry name" value="4FE4S_FER_2"/>
    <property type="match status" value="2"/>
</dbReference>
<keyword evidence="8" id="KW-0411">Iron-sulfur</keyword>
<comment type="catalytic activity">
    <reaction evidence="9">
        <text>glycyl-[protein] + reduced [flavodoxin] + S-adenosyl-L-methionine = glycin-2-yl radical-[protein] + semiquinone [flavodoxin] + 5'-deoxyadenosine + L-methionine + H(+)</text>
        <dbReference type="Rhea" id="RHEA:61976"/>
        <dbReference type="Rhea" id="RHEA-COMP:10622"/>
        <dbReference type="Rhea" id="RHEA-COMP:14480"/>
        <dbReference type="Rhea" id="RHEA-COMP:15993"/>
        <dbReference type="Rhea" id="RHEA-COMP:15994"/>
        <dbReference type="ChEBI" id="CHEBI:15378"/>
        <dbReference type="ChEBI" id="CHEBI:17319"/>
        <dbReference type="ChEBI" id="CHEBI:29947"/>
        <dbReference type="ChEBI" id="CHEBI:32722"/>
        <dbReference type="ChEBI" id="CHEBI:57618"/>
        <dbReference type="ChEBI" id="CHEBI:57844"/>
        <dbReference type="ChEBI" id="CHEBI:59789"/>
        <dbReference type="ChEBI" id="CHEBI:140311"/>
    </reaction>
</comment>
<evidence type="ECO:0000313" key="13">
    <source>
        <dbReference type="Proteomes" id="UP000824141"/>
    </source>
</evidence>
<gene>
    <name evidence="12" type="ORF">IAD03_00020</name>
</gene>
<comment type="similarity">
    <text evidence="2">Belongs to the organic radical-activating enzymes family.</text>
</comment>
<evidence type="ECO:0000256" key="2">
    <source>
        <dbReference type="ARBA" id="ARBA00009777"/>
    </source>
</evidence>
<dbReference type="NCBIfam" id="TIGR02494">
    <property type="entry name" value="PFLE_PFLC"/>
    <property type="match status" value="1"/>
</dbReference>
<dbReference type="Proteomes" id="UP000824141">
    <property type="component" value="Unassembled WGS sequence"/>
</dbReference>
<dbReference type="InterPro" id="IPR013785">
    <property type="entry name" value="Aldolase_TIM"/>
</dbReference>
<comment type="cofactor">
    <cofactor evidence="1">
        <name>[4Fe-4S] cluster</name>
        <dbReference type="ChEBI" id="CHEBI:49883"/>
    </cofactor>
</comment>
<dbReference type="SFLD" id="SFLDS00029">
    <property type="entry name" value="Radical_SAM"/>
    <property type="match status" value="1"/>
</dbReference>
<keyword evidence="5" id="KW-0479">Metal-binding</keyword>
<keyword evidence="7" id="KW-0408">Iron</keyword>
<evidence type="ECO:0000313" key="12">
    <source>
        <dbReference type="EMBL" id="HIS77734.1"/>
    </source>
</evidence>
<dbReference type="InterPro" id="IPR001989">
    <property type="entry name" value="Radical_activat_CS"/>
</dbReference>
<dbReference type="PIRSF" id="PIRSF000371">
    <property type="entry name" value="PFL_act_enz"/>
    <property type="match status" value="1"/>
</dbReference>